<gene>
    <name evidence="1" type="ORF">U9M48_012351</name>
</gene>
<dbReference type="EMBL" id="CP144747">
    <property type="protein sequence ID" value="WVZ62630.1"/>
    <property type="molecule type" value="Genomic_DNA"/>
</dbReference>
<accession>A0AAQ3SXP6</accession>
<sequence length="173" mass="20225">MVIRRLNHVYPTIPQGPRYRLIALFFLSISRFPPFVLPACELSVRAISRMQRSTCYQFLPILADYVHSVPHKSRIPSSTKRTRMRCTRGTTRGTGKAEVVQHALHKQGHHIRVRGWSFSLLRHGDNQHQQAPMDCWSKLNLEFNPLDDPEVIFDRFKLQLDVAFFMEIIILRC</sequence>
<proteinExistence type="predicted"/>
<evidence type="ECO:0000313" key="2">
    <source>
        <dbReference type="Proteomes" id="UP001341281"/>
    </source>
</evidence>
<dbReference type="Proteomes" id="UP001341281">
    <property type="component" value="Chromosome 03"/>
</dbReference>
<name>A0AAQ3SXP6_PASNO</name>
<evidence type="ECO:0000313" key="1">
    <source>
        <dbReference type="EMBL" id="WVZ62630.1"/>
    </source>
</evidence>
<reference evidence="1 2" key="1">
    <citation type="submission" date="2024-02" db="EMBL/GenBank/DDBJ databases">
        <title>High-quality chromosome-scale genome assembly of Pensacola bahiagrass (Paspalum notatum Flugge var. saurae).</title>
        <authorList>
            <person name="Vega J.M."/>
            <person name="Podio M."/>
            <person name="Orjuela J."/>
            <person name="Siena L.A."/>
            <person name="Pessino S.C."/>
            <person name="Combes M.C."/>
            <person name="Mariac C."/>
            <person name="Albertini E."/>
            <person name="Pupilli F."/>
            <person name="Ortiz J.P.A."/>
            <person name="Leblanc O."/>
        </authorList>
    </citation>
    <scope>NUCLEOTIDE SEQUENCE [LARGE SCALE GENOMIC DNA]</scope>
    <source>
        <strain evidence="1">R1</strain>
        <tissue evidence="1">Leaf</tissue>
    </source>
</reference>
<protein>
    <submittedName>
        <fullName evidence="1">Uncharacterized protein</fullName>
    </submittedName>
</protein>
<keyword evidence="2" id="KW-1185">Reference proteome</keyword>
<dbReference type="AlphaFoldDB" id="A0AAQ3SXP6"/>
<organism evidence="1 2">
    <name type="scientific">Paspalum notatum var. saurae</name>
    <dbReference type="NCBI Taxonomy" id="547442"/>
    <lineage>
        <taxon>Eukaryota</taxon>
        <taxon>Viridiplantae</taxon>
        <taxon>Streptophyta</taxon>
        <taxon>Embryophyta</taxon>
        <taxon>Tracheophyta</taxon>
        <taxon>Spermatophyta</taxon>
        <taxon>Magnoliopsida</taxon>
        <taxon>Liliopsida</taxon>
        <taxon>Poales</taxon>
        <taxon>Poaceae</taxon>
        <taxon>PACMAD clade</taxon>
        <taxon>Panicoideae</taxon>
        <taxon>Andropogonodae</taxon>
        <taxon>Paspaleae</taxon>
        <taxon>Paspalinae</taxon>
        <taxon>Paspalum</taxon>
    </lineage>
</organism>